<feature type="signal peptide" evidence="3">
    <location>
        <begin position="1"/>
        <end position="49"/>
    </location>
</feature>
<evidence type="ECO:0000313" key="4">
    <source>
        <dbReference type="EMBL" id="MDQ1123150.1"/>
    </source>
</evidence>
<sequence length="383" mass="38056">MRPAARVAGRTGIPPASKDFAVYPRTLSALAAAALTVILCAGAAAPAVAAPSATVPPLVVGAASTSPSSPQWSVAPANADGPDGRISLRHTVDPGGNIADAIAVTNLGAESTSYLVAPGDGVLGDDGAFDIASGEPRDAGAWVSISGLDAGVLTLGPGETRVLPVRIDVPADAVPGDHPAGIVVGVSRGDGGVTVTNRIGVRLHLQVAGDLVAALEVDETNASFRPSWIPFAPGVVRVETRVSNTGNVRLGATSAVAGAGIDAASSGVEPVELLPGDTTTVVVESSAWPILALSGTVEVRPAVLGDDAIIAPTAAEARFAATAVSWSGLALLVLAAGAIVAGVVLRRRGRPRVESDPQGAPDTDSDEQAVTAESGPRVEVSAR</sequence>
<feature type="transmembrane region" description="Helical" evidence="2">
    <location>
        <begin position="323"/>
        <end position="345"/>
    </location>
</feature>
<organism evidence="4 5">
    <name type="scientific">Microbacterium trichothecenolyticum</name>
    <name type="common">Aureobacterium trichothecenolyticum</name>
    <dbReference type="NCBI Taxonomy" id="69370"/>
    <lineage>
        <taxon>Bacteria</taxon>
        <taxon>Bacillati</taxon>
        <taxon>Actinomycetota</taxon>
        <taxon>Actinomycetes</taxon>
        <taxon>Micrococcales</taxon>
        <taxon>Microbacteriaceae</taxon>
        <taxon>Microbacterium</taxon>
    </lineage>
</organism>
<feature type="region of interest" description="Disordered" evidence="1">
    <location>
        <begin position="349"/>
        <end position="383"/>
    </location>
</feature>
<protein>
    <recommendedName>
        <fullName evidence="6">DUF916 domain-containing protein</fullName>
    </recommendedName>
</protein>
<reference evidence="4 5" key="1">
    <citation type="submission" date="2023-07" db="EMBL/GenBank/DDBJ databases">
        <title>Functional and genomic diversity of the sorghum phyllosphere microbiome.</title>
        <authorList>
            <person name="Shade A."/>
        </authorList>
    </citation>
    <scope>NUCLEOTIDE SEQUENCE [LARGE SCALE GENOMIC DNA]</scope>
    <source>
        <strain evidence="4 5">SORGH_AS_1207</strain>
    </source>
</reference>
<gene>
    <name evidence="4" type="ORF">QE412_001723</name>
</gene>
<keyword evidence="5" id="KW-1185">Reference proteome</keyword>
<dbReference type="RefSeq" id="WP_307482314.1">
    <property type="nucleotide sequence ID" value="NZ_JAUTBF010000001.1"/>
</dbReference>
<dbReference type="EMBL" id="JAUTBF010000001">
    <property type="protein sequence ID" value="MDQ1123150.1"/>
    <property type="molecule type" value="Genomic_DNA"/>
</dbReference>
<evidence type="ECO:0008006" key="6">
    <source>
        <dbReference type="Google" id="ProtNLM"/>
    </source>
</evidence>
<proteinExistence type="predicted"/>
<evidence type="ECO:0000256" key="1">
    <source>
        <dbReference type="SAM" id="MobiDB-lite"/>
    </source>
</evidence>
<keyword evidence="2" id="KW-0812">Transmembrane</keyword>
<comment type="caution">
    <text evidence="4">The sequence shown here is derived from an EMBL/GenBank/DDBJ whole genome shotgun (WGS) entry which is preliminary data.</text>
</comment>
<dbReference type="Proteomes" id="UP001226691">
    <property type="component" value="Unassembled WGS sequence"/>
</dbReference>
<keyword evidence="2" id="KW-0472">Membrane</keyword>
<evidence type="ECO:0000256" key="2">
    <source>
        <dbReference type="SAM" id="Phobius"/>
    </source>
</evidence>
<evidence type="ECO:0000256" key="3">
    <source>
        <dbReference type="SAM" id="SignalP"/>
    </source>
</evidence>
<evidence type="ECO:0000313" key="5">
    <source>
        <dbReference type="Proteomes" id="UP001226691"/>
    </source>
</evidence>
<keyword evidence="2" id="KW-1133">Transmembrane helix</keyword>
<name>A0ABU0TUI7_MICTR</name>
<keyword evidence="3" id="KW-0732">Signal</keyword>
<accession>A0ABU0TUI7</accession>
<feature type="chain" id="PRO_5047257660" description="DUF916 domain-containing protein" evidence="3">
    <location>
        <begin position="50"/>
        <end position="383"/>
    </location>
</feature>